<dbReference type="EMBL" id="JAAALK010000086">
    <property type="protein sequence ID" value="KAG8082817.1"/>
    <property type="molecule type" value="Genomic_DNA"/>
</dbReference>
<feature type="chain" id="PRO_5035276031" description="Secreted protein" evidence="1">
    <location>
        <begin position="25"/>
        <end position="74"/>
    </location>
</feature>
<reference evidence="2" key="1">
    <citation type="journal article" date="2021" name="bioRxiv">
        <title>Whole Genome Assembly and Annotation of Northern Wild Rice, Zizania palustris L., Supports a Whole Genome Duplication in the Zizania Genus.</title>
        <authorList>
            <person name="Haas M."/>
            <person name="Kono T."/>
            <person name="Macchietto M."/>
            <person name="Millas R."/>
            <person name="McGilp L."/>
            <person name="Shao M."/>
            <person name="Duquette J."/>
            <person name="Hirsch C.N."/>
            <person name="Kimball J."/>
        </authorList>
    </citation>
    <scope>NUCLEOTIDE SEQUENCE</scope>
    <source>
        <tissue evidence="2">Fresh leaf tissue</tissue>
    </source>
</reference>
<proteinExistence type="predicted"/>
<sequence length="74" mass="8220">MLRLFWLLQHILVVATCLVSNLEATHRTISKPSRVPAGLLSQSQQVKSRPADRAASLAGFIRCWRHKGSIVAIN</sequence>
<feature type="signal peptide" evidence="1">
    <location>
        <begin position="1"/>
        <end position="24"/>
    </location>
</feature>
<comment type="caution">
    <text evidence="2">The sequence shown here is derived from an EMBL/GenBank/DDBJ whole genome shotgun (WGS) entry which is preliminary data.</text>
</comment>
<organism evidence="2 3">
    <name type="scientific">Zizania palustris</name>
    <name type="common">Northern wild rice</name>
    <dbReference type="NCBI Taxonomy" id="103762"/>
    <lineage>
        <taxon>Eukaryota</taxon>
        <taxon>Viridiplantae</taxon>
        <taxon>Streptophyta</taxon>
        <taxon>Embryophyta</taxon>
        <taxon>Tracheophyta</taxon>
        <taxon>Spermatophyta</taxon>
        <taxon>Magnoliopsida</taxon>
        <taxon>Liliopsida</taxon>
        <taxon>Poales</taxon>
        <taxon>Poaceae</taxon>
        <taxon>BOP clade</taxon>
        <taxon>Oryzoideae</taxon>
        <taxon>Oryzeae</taxon>
        <taxon>Zizaniinae</taxon>
        <taxon>Zizania</taxon>
    </lineage>
</organism>
<keyword evidence="1" id="KW-0732">Signal</keyword>
<evidence type="ECO:0000256" key="1">
    <source>
        <dbReference type="SAM" id="SignalP"/>
    </source>
</evidence>
<evidence type="ECO:0000313" key="2">
    <source>
        <dbReference type="EMBL" id="KAG8082817.1"/>
    </source>
</evidence>
<name>A0A8J5VSC8_ZIZPA</name>
<gene>
    <name evidence="2" type="ORF">GUJ93_ZPchr0014g47155</name>
</gene>
<reference evidence="2" key="2">
    <citation type="submission" date="2021-02" db="EMBL/GenBank/DDBJ databases">
        <authorList>
            <person name="Kimball J.A."/>
            <person name="Haas M.W."/>
            <person name="Macchietto M."/>
            <person name="Kono T."/>
            <person name="Duquette J."/>
            <person name="Shao M."/>
        </authorList>
    </citation>
    <scope>NUCLEOTIDE SEQUENCE</scope>
    <source>
        <tissue evidence="2">Fresh leaf tissue</tissue>
    </source>
</reference>
<dbReference type="AlphaFoldDB" id="A0A8J5VSC8"/>
<keyword evidence="3" id="KW-1185">Reference proteome</keyword>
<evidence type="ECO:0000313" key="3">
    <source>
        <dbReference type="Proteomes" id="UP000729402"/>
    </source>
</evidence>
<dbReference type="Proteomes" id="UP000729402">
    <property type="component" value="Unassembled WGS sequence"/>
</dbReference>
<evidence type="ECO:0008006" key="4">
    <source>
        <dbReference type="Google" id="ProtNLM"/>
    </source>
</evidence>
<protein>
    <recommendedName>
        <fullName evidence="4">Secreted protein</fullName>
    </recommendedName>
</protein>
<accession>A0A8J5VSC8</accession>